<evidence type="ECO:0000256" key="3">
    <source>
        <dbReference type="ARBA" id="ARBA00008640"/>
    </source>
</evidence>
<evidence type="ECO:0000256" key="10">
    <source>
        <dbReference type="SAM" id="MobiDB-lite"/>
    </source>
</evidence>
<accession>A0AAW0BPC0</accession>
<feature type="region of interest" description="Disordered" evidence="10">
    <location>
        <begin position="12"/>
        <end position="31"/>
    </location>
</feature>
<reference evidence="13 14" key="1">
    <citation type="journal article" date="2024" name="J Genomics">
        <title>Draft genome sequencing and assembly of Favolaschia claudopus CIRM-BRFM 2984 isolated from oak limbs.</title>
        <authorList>
            <person name="Navarro D."/>
            <person name="Drula E."/>
            <person name="Chaduli D."/>
            <person name="Cazenave R."/>
            <person name="Ahrendt S."/>
            <person name="Wang J."/>
            <person name="Lipzen A."/>
            <person name="Daum C."/>
            <person name="Barry K."/>
            <person name="Grigoriev I.V."/>
            <person name="Favel A."/>
            <person name="Rosso M.N."/>
            <person name="Martin F."/>
        </authorList>
    </citation>
    <scope>NUCLEOTIDE SEQUENCE [LARGE SCALE GENOMIC DNA]</scope>
    <source>
        <strain evidence="13 14">CIRM-BRFM 2984</strain>
    </source>
</reference>
<evidence type="ECO:0000313" key="13">
    <source>
        <dbReference type="EMBL" id="KAK7028303.1"/>
    </source>
</evidence>
<evidence type="ECO:0000259" key="12">
    <source>
        <dbReference type="Pfam" id="PF09335"/>
    </source>
</evidence>
<keyword evidence="6 11" id="KW-0812">Transmembrane</keyword>
<dbReference type="GO" id="GO:0000139">
    <property type="term" value="C:Golgi membrane"/>
    <property type="evidence" value="ECO:0007669"/>
    <property type="project" value="UniProtKB-SubCell"/>
</dbReference>
<feature type="region of interest" description="Disordered" evidence="10">
    <location>
        <begin position="298"/>
        <end position="322"/>
    </location>
</feature>
<dbReference type="Proteomes" id="UP001362999">
    <property type="component" value="Unassembled WGS sequence"/>
</dbReference>
<evidence type="ECO:0000256" key="4">
    <source>
        <dbReference type="ARBA" id="ARBA00013533"/>
    </source>
</evidence>
<feature type="transmembrane region" description="Helical" evidence="11">
    <location>
        <begin position="266"/>
        <end position="282"/>
    </location>
</feature>
<keyword evidence="9 11" id="KW-0472">Membrane</keyword>
<comment type="function">
    <text evidence="1">Golgi membrane protein involved in vesicular trafficking and spindle migration.</text>
</comment>
<keyword evidence="7 11" id="KW-1133">Transmembrane helix</keyword>
<comment type="similarity">
    <text evidence="3">Belongs to the TVP38/TMEM64 family.</text>
</comment>
<organism evidence="13 14">
    <name type="scientific">Favolaschia claudopus</name>
    <dbReference type="NCBI Taxonomy" id="2862362"/>
    <lineage>
        <taxon>Eukaryota</taxon>
        <taxon>Fungi</taxon>
        <taxon>Dikarya</taxon>
        <taxon>Basidiomycota</taxon>
        <taxon>Agaricomycotina</taxon>
        <taxon>Agaricomycetes</taxon>
        <taxon>Agaricomycetidae</taxon>
        <taxon>Agaricales</taxon>
        <taxon>Marasmiineae</taxon>
        <taxon>Mycenaceae</taxon>
        <taxon>Favolaschia</taxon>
    </lineage>
</organism>
<proteinExistence type="inferred from homology"/>
<gene>
    <name evidence="13" type="ORF">R3P38DRAFT_2935277</name>
</gene>
<comment type="subcellular location">
    <subcellularLocation>
        <location evidence="2">Golgi apparatus membrane</location>
        <topology evidence="2">Multi-pass membrane protein</topology>
    </subcellularLocation>
</comment>
<keyword evidence="8" id="KW-0333">Golgi apparatus</keyword>
<dbReference type="AlphaFoldDB" id="A0AAW0BPC0"/>
<dbReference type="InterPro" id="IPR051076">
    <property type="entry name" value="Golgi_membrane_TVP38/TMEM64"/>
</dbReference>
<evidence type="ECO:0000256" key="8">
    <source>
        <dbReference type="ARBA" id="ARBA00023034"/>
    </source>
</evidence>
<comment type="caution">
    <text evidence="13">The sequence shown here is derived from an EMBL/GenBank/DDBJ whole genome shotgun (WGS) entry which is preliminary data.</text>
</comment>
<evidence type="ECO:0000313" key="14">
    <source>
        <dbReference type="Proteomes" id="UP001362999"/>
    </source>
</evidence>
<keyword evidence="14" id="KW-1185">Reference proteome</keyword>
<evidence type="ECO:0000256" key="2">
    <source>
        <dbReference type="ARBA" id="ARBA00004653"/>
    </source>
</evidence>
<evidence type="ECO:0000256" key="6">
    <source>
        <dbReference type="ARBA" id="ARBA00022692"/>
    </source>
</evidence>
<evidence type="ECO:0000256" key="7">
    <source>
        <dbReference type="ARBA" id="ARBA00022989"/>
    </source>
</evidence>
<evidence type="ECO:0000256" key="11">
    <source>
        <dbReference type="SAM" id="Phobius"/>
    </source>
</evidence>
<feature type="transmembrane region" description="Helical" evidence="11">
    <location>
        <begin position="114"/>
        <end position="138"/>
    </location>
</feature>
<evidence type="ECO:0000256" key="9">
    <source>
        <dbReference type="ARBA" id="ARBA00023136"/>
    </source>
</evidence>
<name>A0AAW0BPC0_9AGAR</name>
<dbReference type="EMBL" id="JAWWNJ010000028">
    <property type="protein sequence ID" value="KAK7028303.1"/>
    <property type="molecule type" value="Genomic_DNA"/>
</dbReference>
<protein>
    <recommendedName>
        <fullName evidence="4">Golgi apparatus membrane protein TVP38</fullName>
    </recommendedName>
    <alternativeName>
        <fullName evidence="5">Golgi apparatus membrane protein tvp38</fullName>
    </alternativeName>
</protein>
<dbReference type="PANTHER" id="PTHR47549">
    <property type="entry name" value="GOLGI APPARATUS MEMBRANE PROTEIN TVP38-RELATED"/>
    <property type="match status" value="1"/>
</dbReference>
<evidence type="ECO:0000256" key="5">
    <source>
        <dbReference type="ARBA" id="ARBA00020673"/>
    </source>
</evidence>
<dbReference type="PANTHER" id="PTHR47549:SF2">
    <property type="entry name" value="GOLGI APPARATUS MEMBRANE PROTEIN TVP38"/>
    <property type="match status" value="1"/>
</dbReference>
<dbReference type="Pfam" id="PF09335">
    <property type="entry name" value="VTT_dom"/>
    <property type="match status" value="1"/>
</dbReference>
<feature type="compositionally biased region" description="Polar residues" evidence="10">
    <location>
        <begin position="19"/>
        <end position="31"/>
    </location>
</feature>
<sequence>MSSLPPSYPAYAAYPPTNHPTHNSNDSQSSLSINTKTPFIGDSSFDLSTRTPSPTRSEFNYLNDIKEKKTVGERIRFYAILAVLLTAVILFSVFHTQIINGLKPVTDWLHDHSWGPVIPILILIILSFPPLFGHELVVMLTGITWSFPEACAIVAIGTLLGEIANYFVFKYACTARVEKMEKTNIAFGMLAHLVRTKGFWLVLVIRYSAIPPHFATTVFATVGIKFGVFIAAAVLSLPKAFVPVYVGYAMKPENKDNKTADKVEKIVLVITIAITVASFIWINRQIAAAKEEYIHRRRKGRQHAGKNAPSSSAPQFVSMPEV</sequence>
<feature type="transmembrane region" description="Helical" evidence="11">
    <location>
        <begin position="150"/>
        <end position="169"/>
    </location>
</feature>
<feature type="transmembrane region" description="Helical" evidence="11">
    <location>
        <begin position="75"/>
        <end position="94"/>
    </location>
</feature>
<feature type="transmembrane region" description="Helical" evidence="11">
    <location>
        <begin position="185"/>
        <end position="205"/>
    </location>
</feature>
<evidence type="ECO:0000256" key="1">
    <source>
        <dbReference type="ARBA" id="ARBA00002978"/>
    </source>
</evidence>
<dbReference type="InterPro" id="IPR032816">
    <property type="entry name" value="VTT_dom"/>
</dbReference>
<feature type="domain" description="VTT" evidence="12">
    <location>
        <begin position="134"/>
        <end position="248"/>
    </location>
</feature>